<reference evidence="12 13" key="1">
    <citation type="journal article" date="2020" name="G3 (Bethesda)">
        <title>Improved Reference Genome for Cyclotella cryptica CCMP332, a Model for Cell Wall Morphogenesis, Salinity Adaptation, and Lipid Production in Diatoms (Bacillariophyta).</title>
        <authorList>
            <person name="Roberts W.R."/>
            <person name="Downey K.M."/>
            <person name="Ruck E.C."/>
            <person name="Traller J.C."/>
            <person name="Alverson A.J."/>
        </authorList>
    </citation>
    <scope>NUCLEOTIDE SEQUENCE [LARGE SCALE GENOMIC DNA]</scope>
    <source>
        <strain evidence="12 13">CCMP332</strain>
    </source>
</reference>
<keyword evidence="3 9" id="KW-0812">Transmembrane</keyword>
<feature type="region of interest" description="Disordered" evidence="8">
    <location>
        <begin position="327"/>
        <end position="381"/>
    </location>
</feature>
<evidence type="ECO:0000256" key="1">
    <source>
        <dbReference type="ARBA" id="ARBA00004337"/>
    </source>
</evidence>
<keyword evidence="4" id="KW-0967">Endosome</keyword>
<feature type="transmembrane region" description="Helical" evidence="9">
    <location>
        <begin position="544"/>
        <end position="566"/>
    </location>
</feature>
<feature type="transmembrane region" description="Helical" evidence="9">
    <location>
        <begin position="418"/>
        <end position="441"/>
    </location>
</feature>
<feature type="signal peptide" evidence="10">
    <location>
        <begin position="1"/>
        <end position="18"/>
    </location>
</feature>
<dbReference type="Gene3D" id="3.50.30.30">
    <property type="match status" value="1"/>
</dbReference>
<feature type="compositionally biased region" description="Basic and acidic residues" evidence="8">
    <location>
        <begin position="352"/>
        <end position="366"/>
    </location>
</feature>
<feature type="compositionally biased region" description="Polar residues" evidence="8">
    <location>
        <begin position="367"/>
        <end position="379"/>
    </location>
</feature>
<evidence type="ECO:0000256" key="9">
    <source>
        <dbReference type="SAM" id="Phobius"/>
    </source>
</evidence>
<evidence type="ECO:0000256" key="3">
    <source>
        <dbReference type="ARBA" id="ARBA00022692"/>
    </source>
</evidence>
<feature type="compositionally biased region" description="Low complexity" evidence="8">
    <location>
        <begin position="340"/>
        <end position="351"/>
    </location>
</feature>
<evidence type="ECO:0000256" key="5">
    <source>
        <dbReference type="ARBA" id="ARBA00022801"/>
    </source>
</evidence>
<comment type="similarity">
    <text evidence="2">Belongs to the peptidase A22B family.</text>
</comment>
<feature type="transmembrane region" description="Helical" evidence="9">
    <location>
        <begin position="516"/>
        <end position="537"/>
    </location>
</feature>
<proteinExistence type="inferred from homology"/>
<dbReference type="PANTHER" id="PTHR12174">
    <property type="entry name" value="SIGNAL PEPTIDE PEPTIDASE"/>
    <property type="match status" value="1"/>
</dbReference>
<dbReference type="GO" id="GO:0010008">
    <property type="term" value="C:endosome membrane"/>
    <property type="evidence" value="ECO:0007669"/>
    <property type="project" value="UniProtKB-SubCell"/>
</dbReference>
<dbReference type="InterPro" id="IPR003137">
    <property type="entry name" value="PA_domain"/>
</dbReference>
<organism evidence="12 13">
    <name type="scientific">Cyclotella cryptica</name>
    <dbReference type="NCBI Taxonomy" id="29204"/>
    <lineage>
        <taxon>Eukaryota</taxon>
        <taxon>Sar</taxon>
        <taxon>Stramenopiles</taxon>
        <taxon>Ochrophyta</taxon>
        <taxon>Bacillariophyta</taxon>
        <taxon>Coscinodiscophyceae</taxon>
        <taxon>Thalassiosirophycidae</taxon>
        <taxon>Stephanodiscales</taxon>
        <taxon>Stephanodiscaceae</taxon>
        <taxon>Cyclotella</taxon>
    </lineage>
</organism>
<evidence type="ECO:0000256" key="7">
    <source>
        <dbReference type="ARBA" id="ARBA00023136"/>
    </source>
</evidence>
<sequence length="714" mass="77831">MKSLLHLVLLTPPLLTHAILPTAIVQINNDISLYASQASFGSSPPAYSDRASIQWGAALPPSDDALLCSDTANTNNNVNVAPGVAMVVPRGECSFQRKALNAQKMGASAIIIYGTLSSRYTWNATTDVNDAGGEGGEMIWPADKFDYDCDHGSASIPASDYAKLDFYRGYNAQNDGFLSGTSPQNLCVQHSEEAPFLEKCASNKCLVTGENVTTPQGLTHKACCAWDLHVWLYGDSSLVEDEAVVIPAVYITMEESEILLDVMRGASDRGDPVTLSVYERYVPQYNFSAVLIWAFGVFVAWIASYMSSGEYRRVWKGVERQRSLNDAGSGSIVRSNAAGRSSPRPSNSAISSEERGVYRAPSEQERTTPVNSRTTSNVSEDPESLELTPMHALGFIVMASISLLVLFFFKIYNVVKIMYAFGCSGAFMQIVVHPGFTALFVRMRWEGPLRPFECLTEEKASREAARGGWKGQLLMCLWDFLGPIAPVDIVSVILSYGMGASWLYVAFTVPHPDTLVFYWVVQDIFGTCMCILFLSTIKLNSIKVAATLLTVAFFYDIFFVFVTPLLTKHGESIMVNVATTGGPPKADPSWCEKYPFDADCKGGDPLPMLFAIPRIGDYQGGCSMLGLGDIVLPGLLLSFASRYDEAKRLIGVIGGGSGRMRSNACPDLPEQNSSNPLCFFCCCCRRGYFGPVVVAYAIGLVSVVLRFDLSLELA</sequence>
<evidence type="ECO:0000259" key="11">
    <source>
        <dbReference type="Pfam" id="PF02225"/>
    </source>
</evidence>
<feature type="chain" id="PRO_5044895155" description="PA domain-containing protein" evidence="10">
    <location>
        <begin position="19"/>
        <end position="714"/>
    </location>
</feature>
<evidence type="ECO:0000256" key="6">
    <source>
        <dbReference type="ARBA" id="ARBA00022989"/>
    </source>
</evidence>
<feature type="domain" description="PA" evidence="11">
    <location>
        <begin position="65"/>
        <end position="116"/>
    </location>
</feature>
<dbReference type="Pfam" id="PF04258">
    <property type="entry name" value="Peptidase_A22B"/>
    <property type="match status" value="1"/>
</dbReference>
<feature type="transmembrane region" description="Helical" evidence="9">
    <location>
        <begin position="392"/>
        <end position="412"/>
    </location>
</feature>
<keyword evidence="6 9" id="KW-1133">Transmembrane helix</keyword>
<comment type="subcellular location">
    <subcellularLocation>
        <location evidence="1">Endosome membrane</location>
        <topology evidence="1">Multi-pass membrane protein</topology>
    </subcellularLocation>
</comment>
<dbReference type="AlphaFoldDB" id="A0ABD3NYU2"/>
<dbReference type="InterPro" id="IPR046450">
    <property type="entry name" value="PA_dom_sf"/>
</dbReference>
<dbReference type="SMART" id="SM00730">
    <property type="entry name" value="PSN"/>
    <property type="match status" value="1"/>
</dbReference>
<accession>A0ABD3NYU2</accession>
<protein>
    <recommendedName>
        <fullName evidence="11">PA domain-containing protein</fullName>
    </recommendedName>
</protein>
<keyword evidence="13" id="KW-1185">Reference proteome</keyword>
<comment type="caution">
    <text evidence="12">The sequence shown here is derived from an EMBL/GenBank/DDBJ whole genome shotgun (WGS) entry which is preliminary data.</text>
</comment>
<feature type="transmembrane region" description="Helical" evidence="9">
    <location>
        <begin position="480"/>
        <end position="504"/>
    </location>
</feature>
<keyword evidence="7 9" id="KW-0472">Membrane</keyword>
<name>A0ABD3NYU2_9STRA</name>
<keyword evidence="5" id="KW-0378">Hydrolase</keyword>
<evidence type="ECO:0000256" key="10">
    <source>
        <dbReference type="SAM" id="SignalP"/>
    </source>
</evidence>
<evidence type="ECO:0000313" key="12">
    <source>
        <dbReference type="EMBL" id="KAL3780291.1"/>
    </source>
</evidence>
<dbReference type="GO" id="GO:0016787">
    <property type="term" value="F:hydrolase activity"/>
    <property type="evidence" value="ECO:0007669"/>
    <property type="project" value="UniProtKB-KW"/>
</dbReference>
<dbReference type="PANTHER" id="PTHR12174:SF75">
    <property type="entry name" value="SIGNAL PEPTIDE PEPTIDASE-LIKE 2"/>
    <property type="match status" value="1"/>
</dbReference>
<evidence type="ECO:0000256" key="8">
    <source>
        <dbReference type="SAM" id="MobiDB-lite"/>
    </source>
</evidence>
<keyword evidence="10" id="KW-0732">Signal</keyword>
<gene>
    <name evidence="12" type="ORF">HJC23_001332</name>
</gene>
<dbReference type="Pfam" id="PF02225">
    <property type="entry name" value="PA"/>
    <property type="match status" value="1"/>
</dbReference>
<dbReference type="InterPro" id="IPR007369">
    <property type="entry name" value="Peptidase_A22B_SPP"/>
</dbReference>
<dbReference type="Proteomes" id="UP001516023">
    <property type="component" value="Unassembled WGS sequence"/>
</dbReference>
<feature type="transmembrane region" description="Helical" evidence="9">
    <location>
        <begin position="285"/>
        <end position="306"/>
    </location>
</feature>
<feature type="transmembrane region" description="Helical" evidence="9">
    <location>
        <begin position="688"/>
        <end position="709"/>
    </location>
</feature>
<dbReference type="EMBL" id="JABMIG020000355">
    <property type="protein sequence ID" value="KAL3780291.1"/>
    <property type="molecule type" value="Genomic_DNA"/>
</dbReference>
<dbReference type="InterPro" id="IPR006639">
    <property type="entry name" value="Preselin/SPP"/>
</dbReference>
<evidence type="ECO:0000313" key="13">
    <source>
        <dbReference type="Proteomes" id="UP001516023"/>
    </source>
</evidence>
<evidence type="ECO:0000256" key="2">
    <source>
        <dbReference type="ARBA" id="ARBA00006859"/>
    </source>
</evidence>
<dbReference type="SUPFAM" id="SSF52025">
    <property type="entry name" value="PA domain"/>
    <property type="match status" value="1"/>
</dbReference>
<evidence type="ECO:0000256" key="4">
    <source>
        <dbReference type="ARBA" id="ARBA00022753"/>
    </source>
</evidence>